<dbReference type="CDD" id="cd00586">
    <property type="entry name" value="4HBT"/>
    <property type="match status" value="1"/>
</dbReference>
<dbReference type="SUPFAM" id="SSF54637">
    <property type="entry name" value="Thioesterase/thiol ester dehydrase-isomerase"/>
    <property type="match status" value="1"/>
</dbReference>
<evidence type="ECO:0000256" key="1">
    <source>
        <dbReference type="ARBA" id="ARBA00005953"/>
    </source>
</evidence>
<dbReference type="Pfam" id="PF13279">
    <property type="entry name" value="4HBT_2"/>
    <property type="match status" value="1"/>
</dbReference>
<dbReference type="PIRSF" id="PIRSF003230">
    <property type="entry name" value="YbgC"/>
    <property type="match status" value="1"/>
</dbReference>
<evidence type="ECO:0000313" key="4">
    <source>
        <dbReference type="Proteomes" id="UP000183649"/>
    </source>
</evidence>
<dbReference type="NCBIfam" id="TIGR00051">
    <property type="entry name" value="YbgC/FadM family acyl-CoA thioesterase"/>
    <property type="match status" value="1"/>
</dbReference>
<dbReference type="InterPro" id="IPR014166">
    <property type="entry name" value="Tol-Pal_acyl-CoA_thioesterase"/>
</dbReference>
<dbReference type="InterPro" id="IPR006684">
    <property type="entry name" value="YbgC/YbaW"/>
</dbReference>
<dbReference type="PANTHER" id="PTHR31793">
    <property type="entry name" value="4-HYDROXYBENZOYL-COA THIOESTERASE FAMILY MEMBER"/>
    <property type="match status" value="1"/>
</dbReference>
<dbReference type="FunFam" id="3.10.129.10:FF:000004">
    <property type="entry name" value="Tol-pal system-associated acyl-CoA thioesterase"/>
    <property type="match status" value="1"/>
</dbReference>
<gene>
    <name evidence="3" type="ORF">Ga0061069_10610</name>
</gene>
<protein>
    <submittedName>
        <fullName evidence="3">Tol-pal system-associated acyl-CoA thioesterase</fullName>
    </submittedName>
</protein>
<dbReference type="EMBL" id="CYHF01000006">
    <property type="protein sequence ID" value="CUA97581.1"/>
    <property type="molecule type" value="Genomic_DNA"/>
</dbReference>
<dbReference type="Gene3D" id="3.10.129.10">
    <property type="entry name" value="Hotdog Thioesterase"/>
    <property type="match status" value="1"/>
</dbReference>
<dbReference type="OrthoDB" id="9808429at2"/>
<dbReference type="RefSeq" id="WP_055450694.1">
    <property type="nucleotide sequence ID" value="NZ_CYHF01000006.1"/>
</dbReference>
<evidence type="ECO:0000313" key="3">
    <source>
        <dbReference type="EMBL" id="CUA97581.1"/>
    </source>
</evidence>
<dbReference type="NCBIfam" id="TIGR02799">
    <property type="entry name" value="thio_ybgC"/>
    <property type="match status" value="1"/>
</dbReference>
<dbReference type="PANTHER" id="PTHR31793:SF37">
    <property type="entry name" value="ACYL-COA THIOESTER HYDROLASE YBGC"/>
    <property type="match status" value="1"/>
</dbReference>
<organism evidence="3 4">
    <name type="scientific">Thiomonas bhubaneswarensis</name>
    <dbReference type="NCBI Taxonomy" id="339866"/>
    <lineage>
        <taxon>Bacteria</taxon>
        <taxon>Pseudomonadati</taxon>
        <taxon>Pseudomonadota</taxon>
        <taxon>Betaproteobacteria</taxon>
        <taxon>Burkholderiales</taxon>
        <taxon>Thiomonas</taxon>
    </lineage>
</organism>
<dbReference type="GO" id="GO:0047617">
    <property type="term" value="F:fatty acyl-CoA hydrolase activity"/>
    <property type="evidence" value="ECO:0007669"/>
    <property type="project" value="TreeGrafter"/>
</dbReference>
<reference evidence="4" key="1">
    <citation type="submission" date="2015-08" db="EMBL/GenBank/DDBJ databases">
        <authorList>
            <person name="Varghese N."/>
        </authorList>
    </citation>
    <scope>NUCLEOTIDE SEQUENCE [LARGE SCALE GENOMIC DNA]</scope>
    <source>
        <strain evidence="4">DSM 18181</strain>
    </source>
</reference>
<dbReference type="STRING" id="339866.GCA_001418255_01803"/>
<name>A0A0K6I3D8_9BURK</name>
<evidence type="ECO:0000256" key="2">
    <source>
        <dbReference type="ARBA" id="ARBA00022801"/>
    </source>
</evidence>
<dbReference type="InterPro" id="IPR029069">
    <property type="entry name" value="HotDog_dom_sf"/>
</dbReference>
<accession>A0A0K6I3D8</accession>
<dbReference type="AlphaFoldDB" id="A0A0K6I3D8"/>
<keyword evidence="4" id="KW-1185">Reference proteome</keyword>
<comment type="similarity">
    <text evidence="1">Belongs to the 4-hydroxybenzoyl-CoA thioesterase family.</text>
</comment>
<keyword evidence="2" id="KW-0378">Hydrolase</keyword>
<dbReference type="Proteomes" id="UP000183649">
    <property type="component" value="Unassembled WGS sequence"/>
</dbReference>
<dbReference type="InterPro" id="IPR050563">
    <property type="entry name" value="4-hydroxybenzoyl-CoA_TE"/>
</dbReference>
<proteinExistence type="inferred from homology"/>
<sequence>MSADTTVFHWPVRVYWEDTDAGGIVYYANYLKFFERARTEWLRSLGLAQSELAAQAGLVCVVAEVNLRYAAPAKLDDVLQIQLRVSEIGTASLTVEQQAWRCDAQGTPAQLLCVATVRVGCVSAAALRPSRIPKDVHERVVQWAAAGASAS</sequence>